<reference evidence="2" key="1">
    <citation type="submission" date="2021-01" db="EMBL/GenBank/DDBJ databases">
        <title>Genome public.</title>
        <authorList>
            <person name="Liu C."/>
            <person name="Sun Q."/>
        </authorList>
    </citation>
    <scope>NUCLEOTIDE SEQUENCE</scope>
    <source>
        <strain evidence="2">M6</strain>
    </source>
</reference>
<dbReference type="AlphaFoldDB" id="A0A934WRG6"/>
<feature type="chain" id="PRO_5036998011" description="Lipoprotein" evidence="1">
    <location>
        <begin position="25"/>
        <end position="230"/>
    </location>
</feature>
<comment type="caution">
    <text evidence="2">The sequence shown here is derived from an EMBL/GenBank/DDBJ whole genome shotgun (WGS) entry which is preliminary data.</text>
</comment>
<proteinExistence type="predicted"/>
<dbReference type="Proteomes" id="UP000633365">
    <property type="component" value="Unassembled WGS sequence"/>
</dbReference>
<keyword evidence="3" id="KW-1185">Reference proteome</keyword>
<evidence type="ECO:0008006" key="4">
    <source>
        <dbReference type="Google" id="ProtNLM"/>
    </source>
</evidence>
<name>A0A934WRG6_9FIRM</name>
<dbReference type="PROSITE" id="PS51257">
    <property type="entry name" value="PROKAR_LIPOPROTEIN"/>
    <property type="match status" value="1"/>
</dbReference>
<dbReference type="RefSeq" id="WP_201427383.1">
    <property type="nucleotide sequence ID" value="NZ_JAEQMG010000061.1"/>
</dbReference>
<protein>
    <recommendedName>
        <fullName evidence="4">Lipoprotein</fullName>
    </recommendedName>
</protein>
<organism evidence="2 3">
    <name type="scientific">Ruminococcus difficilis</name>
    <dbReference type="NCBI Taxonomy" id="2763069"/>
    <lineage>
        <taxon>Bacteria</taxon>
        <taxon>Bacillati</taxon>
        <taxon>Bacillota</taxon>
        <taxon>Clostridia</taxon>
        <taxon>Eubacteriales</taxon>
        <taxon>Oscillospiraceae</taxon>
        <taxon>Ruminococcus</taxon>
    </lineage>
</organism>
<evidence type="ECO:0000256" key="1">
    <source>
        <dbReference type="SAM" id="SignalP"/>
    </source>
</evidence>
<sequence length="230" mass="26247">MMKKTTLKLLAFLTAVVLAASAFSACGVDPNVKQEDEATADYKVKIDDEDQETERDGYYAYGKGKTDPVNVGDVSVNVKDFAVRSYELGFMMAQKKFDKPKDIPLEAAVQYAFIHVFYDDFYTINNKTVQYRSAEEKQIRDVLKTQFGTDDFDVTSSMLYNADKKIFEMWIPSYGTNIYYNIDAVNVSSDEAEIITTFYNELERKTLFGRATITVRIQDDKPVIYSLKAE</sequence>
<evidence type="ECO:0000313" key="2">
    <source>
        <dbReference type="EMBL" id="MBK6088489.1"/>
    </source>
</evidence>
<gene>
    <name evidence="2" type="ORF">JKK62_07440</name>
</gene>
<feature type="signal peptide" evidence="1">
    <location>
        <begin position="1"/>
        <end position="24"/>
    </location>
</feature>
<evidence type="ECO:0000313" key="3">
    <source>
        <dbReference type="Proteomes" id="UP000633365"/>
    </source>
</evidence>
<dbReference type="EMBL" id="JAEQMG010000061">
    <property type="protein sequence ID" value="MBK6088489.1"/>
    <property type="molecule type" value="Genomic_DNA"/>
</dbReference>
<keyword evidence="1" id="KW-0732">Signal</keyword>
<accession>A0A934WRG6</accession>